<dbReference type="EC" id="2.4.1.-" evidence="1"/>
<evidence type="ECO:0000259" key="3">
    <source>
        <dbReference type="Pfam" id="PF16192"/>
    </source>
</evidence>
<keyword evidence="1" id="KW-1003">Cell membrane</keyword>
<dbReference type="Proteomes" id="UP001164909">
    <property type="component" value="Chromosome"/>
</dbReference>
<dbReference type="PANTHER" id="PTHR10050:SF53">
    <property type="entry name" value="CHROMOSOME UNDETERMINED SCAFFOLD_67, WHOLE GENOME SHOTGUN SEQUENCE"/>
    <property type="match status" value="1"/>
</dbReference>
<keyword evidence="1" id="KW-0472">Membrane</keyword>
<accession>A0ABY7BMM0</accession>
<evidence type="ECO:0000313" key="5">
    <source>
        <dbReference type="Proteomes" id="UP001164909"/>
    </source>
</evidence>
<dbReference type="EMBL" id="CP113865">
    <property type="protein sequence ID" value="WAM33658.1"/>
    <property type="molecule type" value="Genomic_DNA"/>
</dbReference>
<feature type="transmembrane region" description="Helical" evidence="1">
    <location>
        <begin position="467"/>
        <end position="484"/>
    </location>
</feature>
<protein>
    <recommendedName>
        <fullName evidence="1">Polyprenol-phosphate-mannose--protein mannosyltransferase</fullName>
        <ecNumber evidence="1">2.4.1.-</ecNumber>
    </recommendedName>
</protein>
<comment type="similarity">
    <text evidence="1">Belongs to the glycosyltransferase 39 family.</text>
</comment>
<dbReference type="InterPro" id="IPR027005">
    <property type="entry name" value="PMT-like"/>
</dbReference>
<feature type="transmembrane region" description="Helical" evidence="1">
    <location>
        <begin position="317"/>
        <end position="336"/>
    </location>
</feature>
<feature type="domain" description="Glycosyltransferase RgtA/B/C/D-like" evidence="2">
    <location>
        <begin position="189"/>
        <end position="354"/>
    </location>
</feature>
<feature type="transmembrane region" description="Helical" evidence="1">
    <location>
        <begin position="434"/>
        <end position="455"/>
    </location>
</feature>
<name>A0ABY7BMM0_9FIRM</name>
<keyword evidence="5" id="KW-1185">Reference proteome</keyword>
<evidence type="ECO:0000259" key="2">
    <source>
        <dbReference type="Pfam" id="PF13231"/>
    </source>
</evidence>
<dbReference type="Pfam" id="PF13231">
    <property type="entry name" value="PMT_2"/>
    <property type="match status" value="1"/>
</dbReference>
<proteinExistence type="inferred from homology"/>
<sequence length="561" mass="64259">MKDKKIIAATILVMVAYFLVQISTIGARNIPETYWKPLDVATISIDLGKKPYVKEFLVYFGYGEGKIDCQFYRDNSLVLQQSLQPTFFQAKNVILNAEVDKVILITNGVFEIREIAIKDEKGRVINLEDSNISLISGTKYEGELRNLVDEQSKMSQVTNYKFSSYFDEIYHARTAYEFAKGLPPYDLVHPPLGKWLISVGICIFGGNPFGWRIINLLGGTLLIGFLILLVSKHFKFSTIESFTLLVLIATDFMHFTLSRIANLDTFSLLFDILTAIFAMNYINLICEQKNENSNTTLNYYLTFTFAGMAFACKWNAIFPLIPLLVGVVFAFILTCYKTKAKLSKIAKRLVLSAVGFIVPYYLTYLPIIIKYPYYGLPKGLVGDFVMLQNHIWKYHSTLNATHPFSSEWYQWLLSTKPLWAYFDVSLPSNLKSTIAMLGNPVMWGVGLLSIALLTIMTVTSKEKEWKSWAVILCYIFSIVPWMFIGRIRFIYHYYLAIPWLYIAIIMVLKKIKAAEKVKNKILIGLNILTIIMFVLYYPVISGVTVSTKYIDMLKIMKSWIF</sequence>
<comment type="function">
    <text evidence="1">Protein O-mannosyltransferase that catalyzes the transfer of a single mannose residue from a polyprenol phospho-mannosyl lipidic donor to the hydroxyl group of selected serine and threonine residues in acceptor proteins.</text>
</comment>
<feature type="transmembrane region" description="Helical" evidence="1">
    <location>
        <begin position="242"/>
        <end position="260"/>
    </location>
</feature>
<keyword evidence="1 4" id="KW-0328">Glycosyltransferase</keyword>
<feature type="transmembrane region" description="Helical" evidence="1">
    <location>
        <begin position="296"/>
        <end position="311"/>
    </location>
</feature>
<feature type="transmembrane region" description="Helical" evidence="1">
    <location>
        <begin position="266"/>
        <end position="284"/>
    </location>
</feature>
<keyword evidence="1" id="KW-1133">Transmembrane helix</keyword>
<gene>
    <name evidence="4" type="ORF">OTK00_002180</name>
</gene>
<comment type="pathway">
    <text evidence="1">Protein modification; protein glycosylation.</text>
</comment>
<reference evidence="4" key="1">
    <citation type="submission" date="2022-12" db="EMBL/GenBank/DDBJ databases">
        <authorList>
            <person name="Bing R.G."/>
            <person name="Willard D.J."/>
            <person name="Manesh M.J.H."/>
            <person name="Laemthong T."/>
            <person name="Crosby J.R."/>
            <person name="Kelly R.M."/>
        </authorList>
    </citation>
    <scope>NUCLEOTIDE SEQUENCE</scope>
    <source>
        <strain evidence="4">DSM 8990</strain>
    </source>
</reference>
<keyword evidence="1" id="KW-0812">Transmembrane</keyword>
<dbReference type="GO" id="GO:0016757">
    <property type="term" value="F:glycosyltransferase activity"/>
    <property type="evidence" value="ECO:0007669"/>
    <property type="project" value="UniProtKB-KW"/>
</dbReference>
<dbReference type="PANTHER" id="PTHR10050">
    <property type="entry name" value="DOLICHYL-PHOSPHATE-MANNOSE--PROTEIN MANNOSYLTRANSFERASE"/>
    <property type="match status" value="1"/>
</dbReference>
<dbReference type="InterPro" id="IPR038731">
    <property type="entry name" value="RgtA/B/C-like"/>
</dbReference>
<feature type="transmembrane region" description="Helical" evidence="1">
    <location>
        <begin position="521"/>
        <end position="539"/>
    </location>
</feature>
<feature type="domain" description="Protein O-mannosyl-transferase C-terminal four TM" evidence="3">
    <location>
        <begin position="382"/>
        <end position="559"/>
    </location>
</feature>
<dbReference type="Pfam" id="PF16192">
    <property type="entry name" value="PMT_4TMC"/>
    <property type="match status" value="1"/>
</dbReference>
<feature type="transmembrane region" description="Helical" evidence="1">
    <location>
        <begin position="348"/>
        <end position="369"/>
    </location>
</feature>
<organism evidence="4 5">
    <name type="scientific">Caldicellulosiruptor morganii</name>
    <dbReference type="NCBI Taxonomy" id="1387555"/>
    <lineage>
        <taxon>Bacteria</taxon>
        <taxon>Bacillati</taxon>
        <taxon>Bacillota</taxon>
        <taxon>Bacillota incertae sedis</taxon>
        <taxon>Caldicellulosiruptorales</taxon>
        <taxon>Caldicellulosiruptoraceae</taxon>
        <taxon>Caldicellulosiruptor</taxon>
    </lineage>
</organism>
<dbReference type="InterPro" id="IPR032421">
    <property type="entry name" value="PMT_4TMC"/>
</dbReference>
<dbReference type="RefSeq" id="WP_045168811.1">
    <property type="nucleotide sequence ID" value="NZ_CP113865.1"/>
</dbReference>
<feature type="transmembrane region" description="Helical" evidence="1">
    <location>
        <begin position="209"/>
        <end position="230"/>
    </location>
</feature>
<keyword evidence="1 4" id="KW-0808">Transferase</keyword>
<evidence type="ECO:0000256" key="1">
    <source>
        <dbReference type="RuleBase" id="RU367007"/>
    </source>
</evidence>
<feature type="transmembrane region" description="Helical" evidence="1">
    <location>
        <begin position="490"/>
        <end position="509"/>
    </location>
</feature>
<evidence type="ECO:0000313" key="4">
    <source>
        <dbReference type="EMBL" id="WAM33658.1"/>
    </source>
</evidence>
<comment type="subcellular location">
    <subcellularLocation>
        <location evidence="1">Cell membrane</location>
    </subcellularLocation>
</comment>